<keyword evidence="4" id="KW-0539">Nucleus</keyword>
<dbReference type="InterPro" id="IPR022003">
    <property type="entry name" value="RST"/>
</dbReference>
<dbReference type="SUPFAM" id="SSF56399">
    <property type="entry name" value="ADP-ribosylation"/>
    <property type="match status" value="1"/>
</dbReference>
<organism evidence="8 9">
    <name type="scientific">Eucalyptus globulus</name>
    <name type="common">Tasmanian blue gum</name>
    <dbReference type="NCBI Taxonomy" id="34317"/>
    <lineage>
        <taxon>Eukaryota</taxon>
        <taxon>Viridiplantae</taxon>
        <taxon>Streptophyta</taxon>
        <taxon>Embryophyta</taxon>
        <taxon>Tracheophyta</taxon>
        <taxon>Spermatophyta</taxon>
        <taxon>Magnoliopsida</taxon>
        <taxon>eudicotyledons</taxon>
        <taxon>Gunneridae</taxon>
        <taxon>Pentapetalae</taxon>
        <taxon>rosids</taxon>
        <taxon>malvids</taxon>
        <taxon>Myrtales</taxon>
        <taxon>Myrtaceae</taxon>
        <taxon>Myrtoideae</taxon>
        <taxon>Eucalypteae</taxon>
        <taxon>Eucalyptus</taxon>
    </lineage>
</organism>
<feature type="domain" description="RST" evidence="7">
    <location>
        <begin position="278"/>
        <end position="349"/>
    </location>
</feature>
<keyword evidence="9" id="KW-1185">Reference proteome</keyword>
<feature type="domain" description="PARP catalytic" evidence="6">
    <location>
        <begin position="56"/>
        <end position="283"/>
    </location>
</feature>
<keyword evidence="2" id="KW-0217">Developmental protein</keyword>
<accession>A0ABD3L9N8</accession>
<evidence type="ECO:0000313" key="9">
    <source>
        <dbReference type="Proteomes" id="UP001634007"/>
    </source>
</evidence>
<dbReference type="PROSITE" id="PS51879">
    <property type="entry name" value="RST"/>
    <property type="match status" value="1"/>
</dbReference>
<evidence type="ECO:0000313" key="8">
    <source>
        <dbReference type="EMBL" id="KAL3748243.1"/>
    </source>
</evidence>
<dbReference type="Proteomes" id="UP001634007">
    <property type="component" value="Unassembled WGS sequence"/>
</dbReference>
<comment type="subcellular location">
    <subcellularLocation>
        <location evidence="1">Nucleus</location>
    </subcellularLocation>
</comment>
<dbReference type="InterPro" id="IPR012317">
    <property type="entry name" value="Poly(ADP-ribose)pol_cat_dom"/>
</dbReference>
<dbReference type="PANTHER" id="PTHR32263:SF12">
    <property type="entry name" value="INACTIVE POLY [ADP-RIBOSE] POLYMERASE SRO4-RELATED"/>
    <property type="match status" value="1"/>
</dbReference>
<dbReference type="EMBL" id="JBJKBG010000002">
    <property type="protein sequence ID" value="KAL3748243.1"/>
    <property type="molecule type" value="Genomic_DNA"/>
</dbReference>
<dbReference type="PROSITE" id="PS51059">
    <property type="entry name" value="PARP_CATALYTIC"/>
    <property type="match status" value="1"/>
</dbReference>
<evidence type="ECO:0000256" key="2">
    <source>
        <dbReference type="ARBA" id="ARBA00022473"/>
    </source>
</evidence>
<dbReference type="Pfam" id="PF00644">
    <property type="entry name" value="PARP"/>
    <property type="match status" value="1"/>
</dbReference>
<dbReference type="Gene3D" id="3.90.228.10">
    <property type="match status" value="1"/>
</dbReference>
<evidence type="ECO:0008006" key="10">
    <source>
        <dbReference type="Google" id="ProtNLM"/>
    </source>
</evidence>
<evidence type="ECO:0000259" key="6">
    <source>
        <dbReference type="PROSITE" id="PS51059"/>
    </source>
</evidence>
<gene>
    <name evidence="8" type="ORF">ACJRO7_009476</name>
</gene>
<dbReference type="Pfam" id="PF12174">
    <property type="entry name" value="RST"/>
    <property type="match status" value="1"/>
</dbReference>
<evidence type="ECO:0000256" key="4">
    <source>
        <dbReference type="ARBA" id="ARBA00023242"/>
    </source>
</evidence>
<reference evidence="8 9" key="1">
    <citation type="submission" date="2024-11" db="EMBL/GenBank/DDBJ databases">
        <title>Chromosome-level genome assembly of Eucalyptus globulus Labill. provides insights into its genome evolution.</title>
        <authorList>
            <person name="Li X."/>
        </authorList>
    </citation>
    <scope>NUCLEOTIDE SEQUENCE [LARGE SCALE GENOMIC DNA]</scope>
    <source>
        <strain evidence="8">CL2024</strain>
        <tissue evidence="8">Fresh tender leaves</tissue>
    </source>
</reference>
<feature type="region of interest" description="Disordered" evidence="5">
    <location>
        <begin position="1"/>
        <end position="48"/>
    </location>
</feature>
<evidence type="ECO:0000259" key="7">
    <source>
        <dbReference type="PROSITE" id="PS51879"/>
    </source>
</evidence>
<protein>
    <recommendedName>
        <fullName evidence="10">Poly [ADP-ribose] polymerase</fullName>
    </recommendedName>
</protein>
<dbReference type="PANTHER" id="PTHR32263">
    <property type="entry name" value="INACTIVE POLY [ADP-RIBOSE] POLYMERASE SRO4-RELATED"/>
    <property type="match status" value="1"/>
</dbReference>
<proteinExistence type="predicted"/>
<feature type="compositionally biased region" description="Polar residues" evidence="5">
    <location>
        <begin position="1"/>
        <end position="12"/>
    </location>
</feature>
<keyword evidence="3" id="KW-0346">Stress response</keyword>
<dbReference type="AlphaFoldDB" id="A0ABD3L9N8"/>
<evidence type="ECO:0000256" key="5">
    <source>
        <dbReference type="SAM" id="MobiDB-lite"/>
    </source>
</evidence>
<dbReference type="InterPro" id="IPR044964">
    <property type="entry name" value="RCD1/SRO1-5"/>
</dbReference>
<sequence>MSNSMHQSSTVHDVTPDAVTPEVGHPAIDLNLPDLNDPLEDQDPDSSVSDCESLISTCRSDTALMPFISSGLTELSEGDQAFRIIRERFVSWLGAHGVEVAVVAIHQNSFSSVSAKARAQVFQLCSQAVQQRGGGSDTANVRHAWYAISREEVPNIFSYGFGYSGKPMNSALFGRGLYFAPEIHLIESAKYAPMDRDGLRHILLCRVILGKSELVTFGSEQSHPSSEQYDSGVDDLLSPTRYIVWSTHMNTHVLPEYVISFRAPCDLRERLRTSEMSREQTSPRVSCRNLISELLKILRPSDMNLVAKHYEDHMRGKISRHVLVQKVRQIIGDKLLIEIINGYGTKQSGA</sequence>
<name>A0ABD3L9N8_EUCGL</name>
<dbReference type="GO" id="GO:0005634">
    <property type="term" value="C:nucleus"/>
    <property type="evidence" value="ECO:0007669"/>
    <property type="project" value="UniProtKB-SubCell"/>
</dbReference>
<comment type="caution">
    <text evidence="8">The sequence shown here is derived from an EMBL/GenBank/DDBJ whole genome shotgun (WGS) entry which is preliminary data.</text>
</comment>
<evidence type="ECO:0000256" key="1">
    <source>
        <dbReference type="ARBA" id="ARBA00004123"/>
    </source>
</evidence>
<evidence type="ECO:0000256" key="3">
    <source>
        <dbReference type="ARBA" id="ARBA00023016"/>
    </source>
</evidence>